<dbReference type="AlphaFoldDB" id="F0EJ98"/>
<gene>
    <name evidence="2" type="ORF">HMPREF9087_1536</name>
</gene>
<keyword evidence="1" id="KW-0472">Membrane</keyword>
<dbReference type="Proteomes" id="UP000004835">
    <property type="component" value="Unassembled WGS sequence"/>
</dbReference>
<feature type="transmembrane region" description="Helical" evidence="1">
    <location>
        <begin position="59"/>
        <end position="82"/>
    </location>
</feature>
<accession>F0EJ98</accession>
<dbReference type="Pfam" id="PF06612">
    <property type="entry name" value="DUF1146"/>
    <property type="match status" value="1"/>
</dbReference>
<keyword evidence="1" id="KW-1133">Transmembrane helix</keyword>
<feature type="transmembrane region" description="Helical" evidence="1">
    <location>
        <begin position="21"/>
        <end position="39"/>
    </location>
</feature>
<dbReference type="InterPro" id="IPR009526">
    <property type="entry name" value="DUF1146"/>
</dbReference>
<protein>
    <submittedName>
        <fullName evidence="2">Putative membrane protein</fullName>
    </submittedName>
</protein>
<dbReference type="HOGENOM" id="CLU_177085_2_1_9"/>
<sequence length="90" mass="10227">MIGMFNYEKGAGSMQVYGIDAIIRIVSHLAFIYLAFWALQSVRIDAFFKALRTTQIRMIMVFLAIALGYTASTFFLELIALCRNLFLTGF</sequence>
<organism evidence="2 3">
    <name type="scientific">Enterococcus casseliflavus ATCC 12755</name>
    <dbReference type="NCBI Taxonomy" id="888066"/>
    <lineage>
        <taxon>Bacteria</taxon>
        <taxon>Bacillati</taxon>
        <taxon>Bacillota</taxon>
        <taxon>Bacilli</taxon>
        <taxon>Lactobacillales</taxon>
        <taxon>Enterococcaceae</taxon>
        <taxon>Enterococcus</taxon>
    </lineage>
</organism>
<reference evidence="2 3" key="1">
    <citation type="submission" date="2011-01" db="EMBL/GenBank/DDBJ databases">
        <authorList>
            <person name="Muzny D."/>
            <person name="Qin X."/>
            <person name="Deng J."/>
            <person name="Jiang H."/>
            <person name="Liu Y."/>
            <person name="Qu J."/>
            <person name="Song X.-Z."/>
            <person name="Zhang L."/>
            <person name="Thornton R."/>
            <person name="Coyle M."/>
            <person name="Francisco L."/>
            <person name="Jackson L."/>
            <person name="Javaid M."/>
            <person name="Korchina V."/>
            <person name="Kovar C."/>
            <person name="Mata R."/>
            <person name="Mathew T."/>
            <person name="Ngo R."/>
            <person name="Nguyen L."/>
            <person name="Nguyen N."/>
            <person name="Okwuonu G."/>
            <person name="Ongeri F."/>
            <person name="Pham C."/>
            <person name="Simmons D."/>
            <person name="Wilczek-Boney K."/>
            <person name="Hale W."/>
            <person name="Jakkamsetti A."/>
            <person name="Pham P."/>
            <person name="Ruth R."/>
            <person name="San Lucas F."/>
            <person name="Warren J."/>
            <person name="Zhang J."/>
            <person name="Zhao Z."/>
            <person name="Zhou C."/>
            <person name="Zhu D."/>
            <person name="Lee S."/>
            <person name="Bess C."/>
            <person name="Blankenburg K."/>
            <person name="Forbes L."/>
            <person name="Fu Q."/>
            <person name="Gubbala S."/>
            <person name="Hirani K."/>
            <person name="Jayaseelan J.C."/>
            <person name="Lara F."/>
            <person name="Munidasa M."/>
            <person name="Palculict T."/>
            <person name="Patil S."/>
            <person name="Pu L.-L."/>
            <person name="Saada N."/>
            <person name="Tang L."/>
            <person name="Weissenberger G."/>
            <person name="Zhu Y."/>
            <person name="Hemphill L."/>
            <person name="Shang Y."/>
            <person name="Youmans B."/>
            <person name="Ayvaz T."/>
            <person name="Ross M."/>
            <person name="Santibanez J."/>
            <person name="Aqrawi P."/>
            <person name="Gross S."/>
            <person name="Joshi V."/>
            <person name="Fowler G."/>
            <person name="Nazareth L."/>
            <person name="Reid J."/>
            <person name="Worley K."/>
            <person name="Petrosino J."/>
            <person name="Highlander S."/>
            <person name="Gibbs R."/>
        </authorList>
    </citation>
    <scope>NUCLEOTIDE SEQUENCE [LARGE SCALE GENOMIC DNA]</scope>
    <source>
        <strain evidence="2 3">ATCC 12755</strain>
    </source>
</reference>
<proteinExistence type="predicted"/>
<evidence type="ECO:0000313" key="3">
    <source>
        <dbReference type="Proteomes" id="UP000004835"/>
    </source>
</evidence>
<comment type="caution">
    <text evidence="2">The sequence shown here is derived from an EMBL/GenBank/DDBJ whole genome shotgun (WGS) entry which is preliminary data.</text>
</comment>
<keyword evidence="1" id="KW-0812">Transmembrane</keyword>
<name>F0EJ98_ENTCA</name>
<dbReference type="NCBIfam" id="TIGR02327">
    <property type="entry name" value="int_mem_ywzB"/>
    <property type="match status" value="1"/>
</dbReference>
<evidence type="ECO:0000256" key="1">
    <source>
        <dbReference type="SAM" id="Phobius"/>
    </source>
</evidence>
<evidence type="ECO:0000313" key="2">
    <source>
        <dbReference type="EMBL" id="EGC70148.1"/>
    </source>
</evidence>
<dbReference type="EMBL" id="AEWT01000010">
    <property type="protein sequence ID" value="EGC70148.1"/>
    <property type="molecule type" value="Genomic_DNA"/>
</dbReference>